<dbReference type="Proteomes" id="UP000094020">
    <property type="component" value="Chromosome 3"/>
</dbReference>
<organism evidence="3 4">
    <name type="scientific">Kwoniella pini CBS 10737</name>
    <dbReference type="NCBI Taxonomy" id="1296096"/>
    <lineage>
        <taxon>Eukaryota</taxon>
        <taxon>Fungi</taxon>
        <taxon>Dikarya</taxon>
        <taxon>Basidiomycota</taxon>
        <taxon>Agaricomycotina</taxon>
        <taxon>Tremellomycetes</taxon>
        <taxon>Tremellales</taxon>
        <taxon>Cryptococcaceae</taxon>
        <taxon>Kwoniella</taxon>
    </lineage>
</organism>
<dbReference type="KEGG" id="kpin:96955716"/>
<dbReference type="PROSITE" id="PS51253">
    <property type="entry name" value="HTH_CENPB"/>
    <property type="match status" value="1"/>
</dbReference>
<dbReference type="RefSeq" id="XP_070058724.1">
    <property type="nucleotide sequence ID" value="XM_070202623.1"/>
</dbReference>
<feature type="domain" description="HTH CENPB-type" evidence="2">
    <location>
        <begin position="56"/>
        <end position="134"/>
    </location>
</feature>
<dbReference type="GeneID" id="96955716"/>
<dbReference type="Pfam" id="PF03221">
    <property type="entry name" value="HTH_Tnp_Tc5"/>
    <property type="match status" value="1"/>
</dbReference>
<dbReference type="EMBL" id="CP144521">
    <property type="protein sequence ID" value="WWC68856.1"/>
    <property type="molecule type" value="Genomic_DNA"/>
</dbReference>
<reference evidence="3" key="2">
    <citation type="submission" date="2024-02" db="EMBL/GenBank/DDBJ databases">
        <title>Comparative genomics of Cryptococcus and Kwoniella reveals pathogenesis evolution and contrasting modes of karyotype evolution via chromosome fusion or intercentromeric recombination.</title>
        <authorList>
            <person name="Coelho M.A."/>
            <person name="David-Palma M."/>
            <person name="Shea T."/>
            <person name="Bowers K."/>
            <person name="McGinley-Smith S."/>
            <person name="Mohammad A.W."/>
            <person name="Gnirke A."/>
            <person name="Yurkov A.M."/>
            <person name="Nowrousian M."/>
            <person name="Sun S."/>
            <person name="Cuomo C.A."/>
            <person name="Heitman J."/>
        </authorList>
    </citation>
    <scope>NUCLEOTIDE SEQUENCE</scope>
    <source>
        <strain evidence="3">CBS 10737</strain>
    </source>
</reference>
<keyword evidence="4" id="KW-1185">Reference proteome</keyword>
<reference evidence="3" key="1">
    <citation type="submission" date="2013-07" db="EMBL/GenBank/DDBJ databases">
        <authorList>
            <consortium name="The Broad Institute Genome Sequencing Platform"/>
            <person name="Cuomo C."/>
            <person name="Litvintseva A."/>
            <person name="Chen Y."/>
            <person name="Heitman J."/>
            <person name="Sun S."/>
            <person name="Springer D."/>
            <person name="Dromer F."/>
            <person name="Young S.K."/>
            <person name="Zeng Q."/>
            <person name="Gargeya S."/>
            <person name="Fitzgerald M."/>
            <person name="Abouelleil A."/>
            <person name="Alvarado L."/>
            <person name="Berlin A.M."/>
            <person name="Chapman S.B."/>
            <person name="Dewar J."/>
            <person name="Goldberg J."/>
            <person name="Griggs A."/>
            <person name="Gujja S."/>
            <person name="Hansen M."/>
            <person name="Howarth C."/>
            <person name="Imamovic A."/>
            <person name="Larimer J."/>
            <person name="McCowan C."/>
            <person name="Murphy C."/>
            <person name="Pearson M."/>
            <person name="Priest M."/>
            <person name="Roberts A."/>
            <person name="Saif S."/>
            <person name="Shea T."/>
            <person name="Sykes S."/>
            <person name="Wortman J."/>
            <person name="Nusbaum C."/>
            <person name="Birren B."/>
        </authorList>
    </citation>
    <scope>NUCLEOTIDE SEQUENCE</scope>
    <source>
        <strain evidence="3">CBS 10737</strain>
    </source>
</reference>
<sequence length="176" mass="20227">MQQKEDQIQIAVALYNAQVLLPEEERLCIDNIAKSFSIPYMTLHNRISGTHNNHDTAARHLQLLTNEEETSLVDYIKRMSLSGNPPPVRTIRELACVIQQNRLDYDPIFNPPPPPVSSKWINRFRKRHPEVQTAWSRALNTCRVKGTAPEKLAPFYAELGILMEKNQYLPSNIHNS</sequence>
<evidence type="ECO:0000313" key="4">
    <source>
        <dbReference type="Proteomes" id="UP000094020"/>
    </source>
</evidence>
<gene>
    <name evidence="3" type="ORF">I206_102792</name>
</gene>
<dbReference type="GO" id="GO:0003677">
    <property type="term" value="F:DNA binding"/>
    <property type="evidence" value="ECO:0007669"/>
    <property type="project" value="UniProtKB-KW"/>
</dbReference>
<dbReference type="AlphaFoldDB" id="A0AAJ8MNP6"/>
<protein>
    <recommendedName>
        <fullName evidence="2">HTH CENPB-type domain-containing protein</fullName>
    </recommendedName>
</protein>
<keyword evidence="1" id="KW-0238">DNA-binding</keyword>
<name>A0AAJ8MNP6_9TREE</name>
<evidence type="ECO:0000259" key="2">
    <source>
        <dbReference type="PROSITE" id="PS51253"/>
    </source>
</evidence>
<evidence type="ECO:0000313" key="3">
    <source>
        <dbReference type="EMBL" id="WWC68856.1"/>
    </source>
</evidence>
<evidence type="ECO:0000256" key="1">
    <source>
        <dbReference type="ARBA" id="ARBA00023125"/>
    </source>
</evidence>
<proteinExistence type="predicted"/>
<dbReference type="InterPro" id="IPR006600">
    <property type="entry name" value="HTH_CenpB_DNA-bd_dom"/>
</dbReference>
<accession>A0AAJ8MNP6</accession>